<evidence type="ECO:0000313" key="1">
    <source>
        <dbReference type="EMBL" id="MBA0746520.1"/>
    </source>
</evidence>
<evidence type="ECO:0008006" key="3">
    <source>
        <dbReference type="Google" id="ProtNLM"/>
    </source>
</evidence>
<reference evidence="1 2" key="1">
    <citation type="journal article" date="2019" name="Genome Biol. Evol.">
        <title>Insights into the evolution of the New World diploid cottons (Gossypium, subgenus Houzingenia) based on genome sequencing.</title>
        <authorList>
            <person name="Grover C.E."/>
            <person name="Arick M.A. 2nd"/>
            <person name="Thrash A."/>
            <person name="Conover J.L."/>
            <person name="Sanders W.S."/>
            <person name="Peterson D.G."/>
            <person name="Frelichowski J.E."/>
            <person name="Scheffler J.A."/>
            <person name="Scheffler B.E."/>
            <person name="Wendel J.F."/>
        </authorList>
    </citation>
    <scope>NUCLEOTIDE SEQUENCE [LARGE SCALE GENOMIC DNA]</scope>
    <source>
        <strain evidence="1">5</strain>
        <tissue evidence="1">Leaf</tissue>
    </source>
</reference>
<proteinExistence type="predicted"/>
<protein>
    <recommendedName>
        <fullName evidence="3">RNase H type-1 domain-containing protein</fullName>
    </recommendedName>
</protein>
<dbReference type="EMBL" id="JABEZY010000009">
    <property type="protein sequence ID" value="MBA0746520.1"/>
    <property type="molecule type" value="Genomic_DNA"/>
</dbReference>
<sequence length="135" mass="15365">MKWLRRGIGEHGSCSLYWHGNEDLIHVIRDCPVAREVWFHVVLVELQSMFFCRGNSPEHFETTYESSMTGNWIQLYIDGTVKMDAGFAFSMLNSGGILHGLILIQRKGYKRVVIHTNNLEVVKAIQDAHLADSSS</sequence>
<comment type="caution">
    <text evidence="1">The sequence shown here is derived from an EMBL/GenBank/DDBJ whole genome shotgun (WGS) entry which is preliminary data.</text>
</comment>
<dbReference type="OrthoDB" id="996760at2759"/>
<organism evidence="1 2">
    <name type="scientific">Gossypium gossypioides</name>
    <name type="common">Mexican cotton</name>
    <name type="synonym">Selera gossypioides</name>
    <dbReference type="NCBI Taxonomy" id="34282"/>
    <lineage>
        <taxon>Eukaryota</taxon>
        <taxon>Viridiplantae</taxon>
        <taxon>Streptophyta</taxon>
        <taxon>Embryophyta</taxon>
        <taxon>Tracheophyta</taxon>
        <taxon>Spermatophyta</taxon>
        <taxon>Magnoliopsida</taxon>
        <taxon>eudicotyledons</taxon>
        <taxon>Gunneridae</taxon>
        <taxon>Pentapetalae</taxon>
        <taxon>rosids</taxon>
        <taxon>malvids</taxon>
        <taxon>Malvales</taxon>
        <taxon>Malvaceae</taxon>
        <taxon>Malvoideae</taxon>
        <taxon>Gossypium</taxon>
    </lineage>
</organism>
<keyword evidence="2" id="KW-1185">Reference proteome</keyword>
<accession>A0A7J9CDA4</accession>
<dbReference type="AlphaFoldDB" id="A0A7J9CDA4"/>
<gene>
    <name evidence="1" type="ORF">Gogos_009028</name>
</gene>
<dbReference type="Proteomes" id="UP000593579">
    <property type="component" value="Unassembled WGS sequence"/>
</dbReference>
<name>A0A7J9CDA4_GOSGO</name>
<feature type="non-terminal residue" evidence="1">
    <location>
        <position position="1"/>
    </location>
</feature>
<evidence type="ECO:0000313" key="2">
    <source>
        <dbReference type="Proteomes" id="UP000593579"/>
    </source>
</evidence>